<keyword evidence="7" id="KW-1185">Reference proteome</keyword>
<feature type="transmembrane region" description="Helical" evidence="5">
    <location>
        <begin position="451"/>
        <end position="471"/>
    </location>
</feature>
<feature type="transmembrane region" description="Helical" evidence="5">
    <location>
        <begin position="341"/>
        <end position="360"/>
    </location>
</feature>
<evidence type="ECO:0000256" key="3">
    <source>
        <dbReference type="ARBA" id="ARBA00022989"/>
    </source>
</evidence>
<feature type="transmembrane region" description="Helical" evidence="5">
    <location>
        <begin position="243"/>
        <end position="260"/>
    </location>
</feature>
<feature type="transmembrane region" description="Helical" evidence="5">
    <location>
        <begin position="171"/>
        <end position="191"/>
    </location>
</feature>
<organism evidence="6 7">
    <name type="scientific">Chelonia mydas</name>
    <name type="common">Green sea-turtle</name>
    <name type="synonym">Chelonia agassizi</name>
    <dbReference type="NCBI Taxonomy" id="8469"/>
    <lineage>
        <taxon>Eukaryota</taxon>
        <taxon>Metazoa</taxon>
        <taxon>Chordata</taxon>
        <taxon>Craniata</taxon>
        <taxon>Vertebrata</taxon>
        <taxon>Euteleostomi</taxon>
        <taxon>Archelosauria</taxon>
        <taxon>Testudinata</taxon>
        <taxon>Testudines</taxon>
        <taxon>Cryptodira</taxon>
        <taxon>Durocryptodira</taxon>
        <taxon>Americhelydia</taxon>
        <taxon>Chelonioidea</taxon>
        <taxon>Cheloniidae</taxon>
        <taxon>Chelonia</taxon>
    </lineage>
</organism>
<evidence type="ECO:0000256" key="4">
    <source>
        <dbReference type="ARBA" id="ARBA00023136"/>
    </source>
</evidence>
<evidence type="ECO:0000256" key="2">
    <source>
        <dbReference type="ARBA" id="ARBA00022692"/>
    </source>
</evidence>
<dbReference type="PIRSF" id="PIRSF006060">
    <property type="entry name" value="AA_transporter"/>
    <property type="match status" value="1"/>
</dbReference>
<keyword evidence="2 5" id="KW-0812">Transmembrane</keyword>
<feature type="transmembrane region" description="Helical" evidence="5">
    <location>
        <begin position="21"/>
        <end position="41"/>
    </location>
</feature>
<feature type="transmembrane region" description="Helical" evidence="5">
    <location>
        <begin position="295"/>
        <end position="320"/>
    </location>
</feature>
<feature type="transmembrane region" description="Helical" evidence="5">
    <location>
        <begin position="477"/>
        <end position="495"/>
    </location>
</feature>
<keyword evidence="3 5" id="KW-1133">Transmembrane helix</keyword>
<feature type="transmembrane region" description="Helical" evidence="5">
    <location>
        <begin position="140"/>
        <end position="159"/>
    </location>
</feature>
<feature type="transmembrane region" description="Helical" evidence="5">
    <location>
        <begin position="366"/>
        <end position="386"/>
    </location>
</feature>
<dbReference type="EMBL" id="KB604211">
    <property type="protein sequence ID" value="EMP23997.1"/>
    <property type="molecule type" value="Genomic_DNA"/>
</dbReference>
<evidence type="ECO:0000256" key="1">
    <source>
        <dbReference type="ARBA" id="ARBA00004141"/>
    </source>
</evidence>
<dbReference type="PANTHER" id="PTHR11785:SF246">
    <property type="entry name" value="CYSTINE_GLUTAMATE TRANSPORTER"/>
    <property type="match status" value="1"/>
</dbReference>
<feature type="transmembrane region" description="Helical" evidence="5">
    <location>
        <begin position="421"/>
        <end position="439"/>
    </location>
</feature>
<dbReference type="eggNOG" id="KOG1287">
    <property type="taxonomic scope" value="Eukaryota"/>
</dbReference>
<dbReference type="GO" id="GO:0016020">
    <property type="term" value="C:membrane"/>
    <property type="evidence" value="ECO:0007669"/>
    <property type="project" value="UniProtKB-SubCell"/>
</dbReference>
<name>M7B6T8_CHEMY</name>
<evidence type="ECO:0000256" key="5">
    <source>
        <dbReference type="SAM" id="Phobius"/>
    </source>
</evidence>
<dbReference type="Pfam" id="PF13520">
    <property type="entry name" value="AA_permease_2"/>
    <property type="match status" value="1"/>
</dbReference>
<feature type="transmembrane region" description="Helical" evidence="5">
    <location>
        <begin position="398"/>
        <end position="415"/>
    </location>
</feature>
<dbReference type="Proteomes" id="UP000031443">
    <property type="component" value="Unassembled WGS sequence"/>
</dbReference>
<protein>
    <submittedName>
        <fullName evidence="6">Cystine/glutamate transporter</fullName>
    </submittedName>
</protein>
<dbReference type="AlphaFoldDB" id="M7B6T8"/>
<dbReference type="InterPro" id="IPR050598">
    <property type="entry name" value="AminoAcid_Transporter"/>
</dbReference>
<dbReference type="InterPro" id="IPR002293">
    <property type="entry name" value="AA/rel_permease1"/>
</dbReference>
<dbReference type="GO" id="GO:0015179">
    <property type="term" value="F:L-amino acid transmembrane transporter activity"/>
    <property type="evidence" value="ECO:0007669"/>
    <property type="project" value="TreeGrafter"/>
</dbReference>
<dbReference type="Gene3D" id="1.20.1740.10">
    <property type="entry name" value="Amino acid/polyamine transporter I"/>
    <property type="match status" value="2"/>
</dbReference>
<keyword evidence="4 5" id="KW-0472">Membrane</keyword>
<feature type="transmembrane region" description="Helical" evidence="5">
    <location>
        <begin position="53"/>
        <end position="75"/>
    </location>
</feature>
<comment type="subcellular location">
    <subcellularLocation>
        <location evidence="1">Membrane</location>
        <topology evidence="1">Multi-pass membrane protein</topology>
    </subcellularLocation>
</comment>
<feature type="transmembrane region" description="Helical" evidence="5">
    <location>
        <begin position="211"/>
        <end position="231"/>
    </location>
</feature>
<accession>M7B6T8</accession>
<feature type="transmembrane region" description="Helical" evidence="5">
    <location>
        <begin position="109"/>
        <end position="128"/>
    </location>
</feature>
<dbReference type="STRING" id="8469.M7B6T8"/>
<gene>
    <name evidence="6" type="ORF">UY3_18941</name>
</gene>
<reference evidence="7" key="1">
    <citation type="journal article" date="2013" name="Nat. Genet.">
        <title>The draft genomes of soft-shell turtle and green sea turtle yield insights into the development and evolution of the turtle-specific body plan.</title>
        <authorList>
            <person name="Wang Z."/>
            <person name="Pascual-Anaya J."/>
            <person name="Zadissa A."/>
            <person name="Li W."/>
            <person name="Niimura Y."/>
            <person name="Huang Z."/>
            <person name="Li C."/>
            <person name="White S."/>
            <person name="Xiong Z."/>
            <person name="Fang D."/>
            <person name="Wang B."/>
            <person name="Ming Y."/>
            <person name="Chen Y."/>
            <person name="Zheng Y."/>
            <person name="Kuraku S."/>
            <person name="Pignatelli M."/>
            <person name="Herrero J."/>
            <person name="Beal K."/>
            <person name="Nozawa M."/>
            <person name="Li Q."/>
            <person name="Wang J."/>
            <person name="Zhang H."/>
            <person name="Yu L."/>
            <person name="Shigenobu S."/>
            <person name="Wang J."/>
            <person name="Liu J."/>
            <person name="Flicek P."/>
            <person name="Searle S."/>
            <person name="Wang J."/>
            <person name="Kuratani S."/>
            <person name="Yin Y."/>
            <person name="Aken B."/>
            <person name="Zhang G."/>
            <person name="Irie N."/>
        </authorList>
    </citation>
    <scope>NUCLEOTIDE SEQUENCE [LARGE SCALE GENOMIC DNA]</scope>
</reference>
<sequence length="529" mass="58280">MAFCRKSSNVKEEAVFLRKKITLTRAIALTIGTVVGSGIFIAPKGVLKNSGNVGLSLVVWLACGILSLFGALSYADLGTSITKSGGHYIYLLETLGPLPAFLRLWAEFVMIRPANIAVVSLAFGRYLIEPLFAPCHAPALAVKLVTTTGISLIIALNCWSVSWSANIQTVLAVLKMVTIGLIIVPGMMALAEGHYENFQNAFDSSSLALDKLPLAFYSGMFAYGGWFYVNFVTEEIINPERNIPLSVIVSLLIVTLGYLLTNVSYYAVLTAEEVLASEAVAVSFVDRAFKSISSAIPILVALSCFGSLNGGIFAAARMLFAASREGQWPPLFSMIHSRRNTPFPALLLMLPVIFLMVLIGDLYGLLNFYSFSRWLFIGLVTLGLMIHRYRHPEIPRPFKLPVIFLMVLIGDLYGLLNFYSFSRWLFIGLVTLGLMIHRYRHPEIPRPFKVPLFIPLVFTITCLFIVGMSLYSDPVNTGIGCAITLTGLPVYYLVVQKSRIPASCSAMFNSMTVKLQVLMEVIPQEIQTY</sequence>
<dbReference type="PANTHER" id="PTHR11785">
    <property type="entry name" value="AMINO ACID TRANSPORTER"/>
    <property type="match status" value="1"/>
</dbReference>
<proteinExistence type="predicted"/>
<dbReference type="FunFam" id="1.20.1740.10:FF:000057">
    <property type="entry name" value="Cystine/glutamate transporter"/>
    <property type="match status" value="1"/>
</dbReference>
<evidence type="ECO:0000313" key="7">
    <source>
        <dbReference type="Proteomes" id="UP000031443"/>
    </source>
</evidence>
<evidence type="ECO:0000313" key="6">
    <source>
        <dbReference type="EMBL" id="EMP23997.1"/>
    </source>
</evidence>